<dbReference type="InterPro" id="IPR029063">
    <property type="entry name" value="SAM-dependent_MTases_sf"/>
</dbReference>
<dbReference type="EMBL" id="MGDB01000133">
    <property type="protein sequence ID" value="OGL38854.1"/>
    <property type="molecule type" value="Genomic_DNA"/>
</dbReference>
<evidence type="ECO:0000313" key="11">
    <source>
        <dbReference type="Proteomes" id="UP000178526"/>
    </source>
</evidence>
<evidence type="ECO:0000256" key="6">
    <source>
        <dbReference type="ARBA" id="ARBA00047941"/>
    </source>
</evidence>
<dbReference type="PANTHER" id="PTHR43675:SF8">
    <property type="entry name" value="ARSENITE METHYLTRANSFERASE"/>
    <property type="match status" value="1"/>
</dbReference>
<reference evidence="10 11" key="1">
    <citation type="journal article" date="2016" name="Nat. Commun.">
        <title>Thousands of microbial genomes shed light on interconnected biogeochemical processes in an aquifer system.</title>
        <authorList>
            <person name="Anantharaman K."/>
            <person name="Brown C.T."/>
            <person name="Hug L.A."/>
            <person name="Sharon I."/>
            <person name="Castelle C.J."/>
            <person name="Probst A.J."/>
            <person name="Thomas B.C."/>
            <person name="Singh A."/>
            <person name="Wilkins M.J."/>
            <person name="Karaoz U."/>
            <person name="Brodie E.L."/>
            <person name="Williams K.H."/>
            <person name="Hubbard S.S."/>
            <person name="Banfield J.F."/>
        </authorList>
    </citation>
    <scope>NUCLEOTIDE SEQUENCE [LARGE SCALE GENOMIC DNA]</scope>
</reference>
<feature type="domain" description="Methyltransferase" evidence="9">
    <location>
        <begin position="70"/>
        <end position="215"/>
    </location>
</feature>
<gene>
    <name evidence="10" type="ORF">A2042_01725</name>
</gene>
<dbReference type="Proteomes" id="UP000178526">
    <property type="component" value="Unassembled WGS sequence"/>
</dbReference>
<comment type="catalytic activity">
    <reaction evidence="6">
        <text>arsenic triglutathione + [thioredoxin]-dithiol + S-adenosyl-L-methionine + 2 H2O = methylarsonous acid + [thioredoxin]-disulfide + 3 glutathione + S-adenosyl-L-homocysteine + H(+)</text>
        <dbReference type="Rhea" id="RHEA:69460"/>
        <dbReference type="Rhea" id="RHEA-COMP:10698"/>
        <dbReference type="Rhea" id="RHEA-COMP:10700"/>
        <dbReference type="ChEBI" id="CHEBI:15377"/>
        <dbReference type="ChEBI" id="CHEBI:15378"/>
        <dbReference type="ChEBI" id="CHEBI:17826"/>
        <dbReference type="ChEBI" id="CHEBI:29950"/>
        <dbReference type="ChEBI" id="CHEBI:50058"/>
        <dbReference type="ChEBI" id="CHEBI:57856"/>
        <dbReference type="ChEBI" id="CHEBI:57925"/>
        <dbReference type="ChEBI" id="CHEBI:59789"/>
        <dbReference type="ChEBI" id="CHEBI:183640"/>
        <dbReference type="EC" id="2.1.1.137"/>
    </reaction>
</comment>
<dbReference type="InterPro" id="IPR026669">
    <property type="entry name" value="Arsenite_MeTrfase-like"/>
</dbReference>
<evidence type="ECO:0000259" key="9">
    <source>
        <dbReference type="Pfam" id="PF13847"/>
    </source>
</evidence>
<dbReference type="CDD" id="cd02440">
    <property type="entry name" value="AdoMet_MTases"/>
    <property type="match status" value="1"/>
</dbReference>
<evidence type="ECO:0000256" key="8">
    <source>
        <dbReference type="ARBA" id="ARBA00048428"/>
    </source>
</evidence>
<comment type="catalytic activity">
    <reaction evidence="8">
        <text>arsenic triglutathione + 3 [thioredoxin]-dithiol + 3 S-adenosyl-L-methionine = trimethylarsine + 3 [thioredoxin]-disulfide + 3 glutathione + 3 S-adenosyl-L-homocysteine + 3 H(+)</text>
        <dbReference type="Rhea" id="RHEA:69432"/>
        <dbReference type="Rhea" id="RHEA-COMP:10698"/>
        <dbReference type="Rhea" id="RHEA-COMP:10700"/>
        <dbReference type="ChEBI" id="CHEBI:15378"/>
        <dbReference type="ChEBI" id="CHEBI:27130"/>
        <dbReference type="ChEBI" id="CHEBI:29950"/>
        <dbReference type="ChEBI" id="CHEBI:50058"/>
        <dbReference type="ChEBI" id="CHEBI:57856"/>
        <dbReference type="ChEBI" id="CHEBI:57925"/>
        <dbReference type="ChEBI" id="CHEBI:59789"/>
        <dbReference type="ChEBI" id="CHEBI:183640"/>
        <dbReference type="EC" id="2.1.1.137"/>
    </reaction>
</comment>
<protein>
    <recommendedName>
        <fullName evidence="5">Arsenite methyltransferase</fullName>
        <ecNumber evidence="4">2.1.1.137</ecNumber>
    </recommendedName>
</protein>
<evidence type="ECO:0000256" key="4">
    <source>
        <dbReference type="ARBA" id="ARBA00034521"/>
    </source>
</evidence>
<dbReference type="NCBIfam" id="NF008823">
    <property type="entry name" value="PRK11873.1"/>
    <property type="match status" value="1"/>
</dbReference>
<dbReference type="Gene3D" id="3.40.50.150">
    <property type="entry name" value="Vaccinia Virus protein VP39"/>
    <property type="match status" value="1"/>
</dbReference>
<evidence type="ECO:0000313" key="10">
    <source>
        <dbReference type="EMBL" id="OGL38854.1"/>
    </source>
</evidence>
<dbReference type="SUPFAM" id="SSF53335">
    <property type="entry name" value="S-adenosyl-L-methionine-dependent methyltransferases"/>
    <property type="match status" value="1"/>
</dbReference>
<evidence type="ECO:0000256" key="2">
    <source>
        <dbReference type="ARBA" id="ARBA00022691"/>
    </source>
</evidence>
<comment type="similarity">
    <text evidence="3">Belongs to the methyltransferase superfamily. Arsenite methyltransferase family.</text>
</comment>
<keyword evidence="1" id="KW-0808">Transferase</keyword>
<proteinExistence type="inferred from homology"/>
<dbReference type="InterPro" id="IPR025714">
    <property type="entry name" value="Methyltranfer_dom"/>
</dbReference>
<keyword evidence="2" id="KW-0949">S-adenosyl-L-methionine</keyword>
<evidence type="ECO:0000256" key="5">
    <source>
        <dbReference type="ARBA" id="ARBA00034545"/>
    </source>
</evidence>
<dbReference type="PANTHER" id="PTHR43675">
    <property type="entry name" value="ARSENITE METHYLTRANSFERASE"/>
    <property type="match status" value="1"/>
</dbReference>
<organism evidence="10 11">
    <name type="scientific">Candidatus Schekmanbacteria bacterium GWA2_38_11</name>
    <dbReference type="NCBI Taxonomy" id="1817876"/>
    <lineage>
        <taxon>Bacteria</taxon>
        <taxon>Candidatus Schekmaniibacteriota</taxon>
    </lineage>
</organism>
<evidence type="ECO:0000256" key="1">
    <source>
        <dbReference type="ARBA" id="ARBA00022679"/>
    </source>
</evidence>
<dbReference type="EC" id="2.1.1.137" evidence="4"/>
<evidence type="ECO:0000256" key="3">
    <source>
        <dbReference type="ARBA" id="ARBA00034487"/>
    </source>
</evidence>
<comment type="caution">
    <text evidence="10">The sequence shown here is derived from an EMBL/GenBank/DDBJ whole genome shotgun (WGS) entry which is preliminary data.</text>
</comment>
<dbReference type="GO" id="GO:0030791">
    <property type="term" value="F:arsenite methyltransferase activity"/>
    <property type="evidence" value="ECO:0007669"/>
    <property type="project" value="UniProtKB-EC"/>
</dbReference>
<accession>A0A1F7RCZ7</accession>
<evidence type="ECO:0000256" key="7">
    <source>
        <dbReference type="ARBA" id="ARBA00047943"/>
    </source>
</evidence>
<name>A0A1F7RCZ7_9BACT</name>
<comment type="catalytic activity">
    <reaction evidence="7">
        <text>arsenic triglutathione + 2 [thioredoxin]-dithiol + 2 S-adenosyl-L-methionine + H2O = dimethylarsinous acid + 2 [thioredoxin]-disulfide + 3 glutathione + 2 S-adenosyl-L-homocysteine + 2 H(+)</text>
        <dbReference type="Rhea" id="RHEA:69464"/>
        <dbReference type="Rhea" id="RHEA-COMP:10698"/>
        <dbReference type="Rhea" id="RHEA-COMP:10700"/>
        <dbReference type="ChEBI" id="CHEBI:15377"/>
        <dbReference type="ChEBI" id="CHEBI:15378"/>
        <dbReference type="ChEBI" id="CHEBI:23808"/>
        <dbReference type="ChEBI" id="CHEBI:29950"/>
        <dbReference type="ChEBI" id="CHEBI:50058"/>
        <dbReference type="ChEBI" id="CHEBI:57856"/>
        <dbReference type="ChEBI" id="CHEBI:57925"/>
        <dbReference type="ChEBI" id="CHEBI:59789"/>
        <dbReference type="ChEBI" id="CHEBI:183640"/>
        <dbReference type="EC" id="2.1.1.137"/>
    </reaction>
</comment>
<dbReference type="Pfam" id="PF13847">
    <property type="entry name" value="Methyltransf_31"/>
    <property type="match status" value="1"/>
</dbReference>
<sequence length="274" mass="30152">MSGKTVKEIVKEQYSSLVKDEGLKEKAKKKGKSEYTKAIGYKDDELKEIPMDAVEYAFGCGNPLSYAQVKEGDIVLDLGSGAGIDVLLASKKVGRKGKVIGIDMTQEMIEKARANAERLGADNIEFCQGEIENIPRENESVDWIISNCVINLSPDKKKVFSEAFRVLKPGGKMLISDIVTEDLPEEIKNSLMAWVGCVAGAMREKDYLDTIKKAGFKNVRVVGKFTFEADAVKGMMEDCSTGIPDSLNEIYNKYKDEINGKVASIKVFAEKPIG</sequence>
<dbReference type="AlphaFoldDB" id="A0A1F7RCZ7"/>